<protein>
    <submittedName>
        <fullName evidence="2">Uncharacterized protein</fullName>
    </submittedName>
</protein>
<evidence type="ECO:0000313" key="2">
    <source>
        <dbReference type="EMBL" id="SLN52667.1"/>
    </source>
</evidence>
<gene>
    <name evidence="2" type="ORF">ROJ8625_02659</name>
</gene>
<dbReference type="RefSeq" id="WP_085792330.1">
    <property type="nucleotide sequence ID" value="NZ_FWFK01000004.1"/>
</dbReference>
<evidence type="ECO:0000256" key="1">
    <source>
        <dbReference type="SAM" id="Phobius"/>
    </source>
</evidence>
<dbReference type="Proteomes" id="UP000193570">
    <property type="component" value="Unassembled WGS sequence"/>
</dbReference>
<keyword evidence="1" id="KW-0812">Transmembrane</keyword>
<keyword evidence="1" id="KW-0472">Membrane</keyword>
<feature type="transmembrane region" description="Helical" evidence="1">
    <location>
        <begin position="65"/>
        <end position="86"/>
    </location>
</feature>
<organism evidence="2 3">
    <name type="scientific">Roseivivax jejudonensis</name>
    <dbReference type="NCBI Taxonomy" id="1529041"/>
    <lineage>
        <taxon>Bacteria</taxon>
        <taxon>Pseudomonadati</taxon>
        <taxon>Pseudomonadota</taxon>
        <taxon>Alphaproteobacteria</taxon>
        <taxon>Rhodobacterales</taxon>
        <taxon>Roseobacteraceae</taxon>
        <taxon>Roseivivax</taxon>
    </lineage>
</organism>
<evidence type="ECO:0000313" key="3">
    <source>
        <dbReference type="Proteomes" id="UP000193570"/>
    </source>
</evidence>
<keyword evidence="3" id="KW-1185">Reference proteome</keyword>
<dbReference type="AlphaFoldDB" id="A0A1X6ZJ36"/>
<accession>A0A1X6ZJ36</accession>
<dbReference type="EMBL" id="FWFK01000004">
    <property type="protein sequence ID" value="SLN52667.1"/>
    <property type="molecule type" value="Genomic_DNA"/>
</dbReference>
<sequence length="87" mass="9545">MDGSTIDDQRLADAEAQRARYEVLKAEYERTMKVEVGQTMALPYAAAAYAETMEQTPLLQKASHIAQLVCIAAAGAFPILLFFHVAL</sequence>
<dbReference type="OrthoDB" id="7874442at2"/>
<name>A0A1X6ZJ36_9RHOB</name>
<reference evidence="2 3" key="1">
    <citation type="submission" date="2017-03" db="EMBL/GenBank/DDBJ databases">
        <authorList>
            <person name="Afonso C.L."/>
            <person name="Miller P.J."/>
            <person name="Scott M.A."/>
            <person name="Spackman E."/>
            <person name="Goraichik I."/>
            <person name="Dimitrov K.M."/>
            <person name="Suarez D.L."/>
            <person name="Swayne D.E."/>
        </authorList>
    </citation>
    <scope>NUCLEOTIDE SEQUENCE [LARGE SCALE GENOMIC DNA]</scope>
    <source>
        <strain evidence="2 3">CECT 8625</strain>
    </source>
</reference>
<keyword evidence="1" id="KW-1133">Transmembrane helix</keyword>
<proteinExistence type="predicted"/>